<dbReference type="AlphaFoldDB" id="A0A3P6PSM4"/>
<evidence type="ECO:0000313" key="1">
    <source>
        <dbReference type="EMBL" id="VDK23844.1"/>
    </source>
</evidence>
<gene>
    <name evidence="1" type="ORF">ASIM_LOCUS4442</name>
</gene>
<dbReference type="EMBL" id="UYRR01007717">
    <property type="protein sequence ID" value="VDK23844.1"/>
    <property type="molecule type" value="Genomic_DNA"/>
</dbReference>
<protein>
    <submittedName>
        <fullName evidence="1">Uncharacterized protein</fullName>
    </submittedName>
</protein>
<name>A0A3P6PSM4_ANISI</name>
<keyword evidence="2" id="KW-1185">Reference proteome</keyword>
<accession>A0A3P6PSM4</accession>
<reference evidence="1 2" key="1">
    <citation type="submission" date="2018-11" db="EMBL/GenBank/DDBJ databases">
        <authorList>
            <consortium name="Pathogen Informatics"/>
        </authorList>
    </citation>
    <scope>NUCLEOTIDE SEQUENCE [LARGE SCALE GENOMIC DNA]</scope>
</reference>
<proteinExistence type="predicted"/>
<dbReference type="Proteomes" id="UP000267096">
    <property type="component" value="Unassembled WGS sequence"/>
</dbReference>
<evidence type="ECO:0000313" key="2">
    <source>
        <dbReference type="Proteomes" id="UP000267096"/>
    </source>
</evidence>
<organism evidence="1 2">
    <name type="scientific">Anisakis simplex</name>
    <name type="common">Herring worm</name>
    <dbReference type="NCBI Taxonomy" id="6269"/>
    <lineage>
        <taxon>Eukaryota</taxon>
        <taxon>Metazoa</taxon>
        <taxon>Ecdysozoa</taxon>
        <taxon>Nematoda</taxon>
        <taxon>Chromadorea</taxon>
        <taxon>Rhabditida</taxon>
        <taxon>Spirurina</taxon>
        <taxon>Ascaridomorpha</taxon>
        <taxon>Ascaridoidea</taxon>
        <taxon>Anisakidae</taxon>
        <taxon>Anisakis</taxon>
        <taxon>Anisakis simplex complex</taxon>
    </lineage>
</organism>
<sequence length="82" mass="8516">MLQNAQNASLAAPNTTLGTQLNALATLLQSSGQPNVLSLLGNGLGWGGIAGLRLQLGAFETLRQSGPLRARNCSRIPDPTFT</sequence>